<evidence type="ECO:0000256" key="3">
    <source>
        <dbReference type="ARBA" id="ARBA00023219"/>
    </source>
</evidence>
<keyword evidence="2" id="KW-1162">Viral penetration into host cytoplasm</keyword>
<keyword evidence="2" id="KW-1171">Viral genome ejection through host cell envelope</keyword>
<feature type="compositionally biased region" description="Pro residues" evidence="4">
    <location>
        <begin position="403"/>
        <end position="412"/>
    </location>
</feature>
<reference evidence="5" key="1">
    <citation type="submission" date="2020-04" db="EMBL/GenBank/DDBJ databases">
        <authorList>
            <person name="Chiriac C."/>
            <person name="Salcher M."/>
            <person name="Ghai R."/>
            <person name="Kavagutti S V."/>
        </authorList>
    </citation>
    <scope>NUCLEOTIDE SEQUENCE</scope>
</reference>
<protein>
    <submittedName>
        <fullName evidence="5">COG4695 Phage-related protein</fullName>
    </submittedName>
</protein>
<evidence type="ECO:0000256" key="2">
    <source>
        <dbReference type="ARBA" id="ARBA00023009"/>
    </source>
</evidence>
<evidence type="ECO:0000313" key="5">
    <source>
        <dbReference type="EMBL" id="CAB4142524.1"/>
    </source>
</evidence>
<dbReference type="EMBL" id="LR796413">
    <property type="protein sequence ID" value="CAB4142524.1"/>
    <property type="molecule type" value="Genomic_DNA"/>
</dbReference>
<organism evidence="5">
    <name type="scientific">uncultured Caudovirales phage</name>
    <dbReference type="NCBI Taxonomy" id="2100421"/>
    <lineage>
        <taxon>Viruses</taxon>
        <taxon>Duplodnaviria</taxon>
        <taxon>Heunggongvirae</taxon>
        <taxon>Uroviricota</taxon>
        <taxon>Caudoviricetes</taxon>
        <taxon>Peduoviridae</taxon>
        <taxon>Maltschvirus</taxon>
        <taxon>Maltschvirus maltsch</taxon>
    </lineage>
</organism>
<keyword evidence="1" id="KW-1188">Viral release from host cell</keyword>
<accession>A0A6J5M771</accession>
<keyword evidence="2" id="KW-1160">Virus entry into host cell</keyword>
<name>A0A6J5M771_9CAUD</name>
<dbReference type="InterPro" id="IPR006944">
    <property type="entry name" value="Phage/GTA_portal"/>
</dbReference>
<feature type="region of interest" description="Disordered" evidence="4">
    <location>
        <begin position="383"/>
        <end position="412"/>
    </location>
</feature>
<dbReference type="NCBIfam" id="TIGR01537">
    <property type="entry name" value="portal_HK97"/>
    <property type="match status" value="1"/>
</dbReference>
<dbReference type="InterPro" id="IPR006427">
    <property type="entry name" value="Portal_HK97"/>
</dbReference>
<proteinExistence type="predicted"/>
<evidence type="ECO:0000256" key="1">
    <source>
        <dbReference type="ARBA" id="ARBA00022950"/>
    </source>
</evidence>
<gene>
    <name evidence="5" type="ORF">UFOVP452_18</name>
</gene>
<dbReference type="Pfam" id="PF04860">
    <property type="entry name" value="Phage_portal"/>
    <property type="match status" value="1"/>
</dbReference>
<sequence length="412" mass="45686">MSLFARLWPFGRKSSSTLDIWREIYGLPGVKSGQTVNWTTALQCTTALACCRVLSEGIAQLPSAVRRSRAGGVGSDEVMDHPLSRFIQRGPNSWQTWFEFTETLTFNAVLGKGGFAIKVRGLDGRLIELLPIPSLWVTVRRREDWSVYYEVDLAPGSDAGGKRIIVEKADMMHLRGPSVDGYTALEGIRFAREAIGLSLATEEAHSRLHANGVSPSGVYSVDGTLTPDQHARLAAFLEAFHTKSERGKALILDRSAKWQSMAMSGVDAQHLETRRFQIEEVCRAFRVLPIMVGYSDKATTYASAEQMFLAHVVHSLVPWVRRWETVIDRDLLTERETAGGLYFDMSVQGLLRGDAKTRADFYQKAVQSGWMTRNEVRALEELNPLPGLDEPLTPTNLAVGAEPPAPEPAPQE</sequence>
<evidence type="ECO:0000256" key="4">
    <source>
        <dbReference type="SAM" id="MobiDB-lite"/>
    </source>
</evidence>
<keyword evidence="1" id="KW-0118">Viral capsid assembly</keyword>
<keyword evidence="3" id="KW-0231">Viral genome packaging</keyword>